<dbReference type="Pfam" id="PF17132">
    <property type="entry name" value="Glyco_hydro_106"/>
    <property type="match status" value="1"/>
</dbReference>
<dbReference type="PANTHER" id="PTHR36848:SF2">
    <property type="entry name" value="SECRETED PROTEIN"/>
    <property type="match status" value="1"/>
</dbReference>
<dbReference type="InterPro" id="IPR008979">
    <property type="entry name" value="Galactose-bd-like_sf"/>
</dbReference>
<protein>
    <recommendedName>
        <fullName evidence="3">Glycosyl transferase family 2</fullName>
    </recommendedName>
</protein>
<evidence type="ECO:0008006" key="3">
    <source>
        <dbReference type="Google" id="ProtNLM"/>
    </source>
</evidence>
<dbReference type="RefSeq" id="WP_188541750.1">
    <property type="nucleotide sequence ID" value="NZ_BMFT01000003.1"/>
</dbReference>
<name>A0ABQ1YS71_9BACL</name>
<dbReference type="Proteomes" id="UP000659344">
    <property type="component" value="Unassembled WGS sequence"/>
</dbReference>
<reference evidence="2" key="1">
    <citation type="journal article" date="2019" name="Int. J. Syst. Evol. Microbiol.">
        <title>The Global Catalogue of Microorganisms (GCM) 10K type strain sequencing project: providing services to taxonomists for standard genome sequencing and annotation.</title>
        <authorList>
            <consortium name="The Broad Institute Genomics Platform"/>
            <consortium name="The Broad Institute Genome Sequencing Center for Infectious Disease"/>
            <person name="Wu L."/>
            <person name="Ma J."/>
        </authorList>
    </citation>
    <scope>NUCLEOTIDE SEQUENCE [LARGE SCALE GENOMIC DNA]</scope>
    <source>
        <strain evidence="2">CGMCC 1.12769</strain>
    </source>
</reference>
<dbReference type="Gene3D" id="2.60.120.260">
    <property type="entry name" value="Galactose-binding domain-like"/>
    <property type="match status" value="1"/>
</dbReference>
<keyword evidence="2" id="KW-1185">Reference proteome</keyword>
<evidence type="ECO:0000313" key="2">
    <source>
        <dbReference type="Proteomes" id="UP000659344"/>
    </source>
</evidence>
<dbReference type="EMBL" id="BMFT01000003">
    <property type="protein sequence ID" value="GGH35117.1"/>
    <property type="molecule type" value="Genomic_DNA"/>
</dbReference>
<dbReference type="InterPro" id="IPR053161">
    <property type="entry name" value="Ulvan_degrading_GH"/>
</dbReference>
<gene>
    <name evidence="1" type="ORF">GCM10008013_41230</name>
</gene>
<sequence>MTRLYEVLIGKEDNYILPFFWQRGEEEDVLREEMKRIHESGIRAVCVEARPHPDYLGPKWWHDIDIIMEEARIREMKVWVLDDDHFPTGRAAGKIKDAPIELRRSFLSERHIDALGPAPNASFIVEYPKEPYLAHLGTRETIAIIARKRDSKSGELIGEPIDLTAMLTDGVLYWAVPEGYWRIFILIKSDKGGSKTQEDYLNPLVAESTRVLIDTVYEAFYNRYREDFGKTLAGFFSDEPGFYNDSNEYDFESSVGKKEVALPWSKDVPEQLRKVLGEDYILQLPLLWHDQGNNTPPIRYHYMNIVSSLYGENFTTQIGDWCRKHGVEYIGHVIEDNNVHARLGAGAGHYFRALGGQDMSGIDIVLWQMAPGYDEFSFKWWFAGESDSEFFNYGLGKMASSLAHHDSKKKGRTMAEVFGAYGWVEGLKLMKWITDHMLVRGVNYFVPHSFSAREFPDPDCPPHLYARGKNPQFRYYKYLNHYTNRLSHLLSGGTHIASAAVLYHAEAEWSGKSMYFHKPVKELLRRQIDCDVLPLDLIVDSVSIEEKKLKSGNEVFDCFIIPYSEALPMQGLQKIEELAELGLPVIFIDAMPVRSSEGSDVSELLQRLEDCVNVSIIPLNSIAGHLLSNGFYELKAEGDYPFLRHYHIRHEDSDVYFFFNEHPQLPVATNIKLPVSGRVCLYNAFENRTIRVWDVPDEGVQQIPLSLAPFETIVFVSGEAVEDLVIQDEMINDQKHIEVSNSWTISTATSEQYPNFEPYMILDQLADLSRQEYLPRFSGTFRYETTLDWKQDLPLKVSLNLGEVYETAEVLINGHSAGIKISYPYRFDISDMIKKGSNTLTIEITNTLVKDQRDVFSAVAQQEPSGLIGPVRLLY</sequence>
<dbReference type="NCBIfam" id="NF045579">
    <property type="entry name" value="rhamnoside_JR"/>
    <property type="match status" value="1"/>
</dbReference>
<accession>A0ABQ1YS71</accession>
<dbReference type="PANTHER" id="PTHR36848">
    <property type="entry name" value="DNA-BINDING PROTEIN (PUTATIVE SECRETED PROTEIN)-RELATED"/>
    <property type="match status" value="1"/>
</dbReference>
<evidence type="ECO:0000313" key="1">
    <source>
        <dbReference type="EMBL" id="GGH35117.1"/>
    </source>
</evidence>
<proteinExistence type="predicted"/>
<comment type="caution">
    <text evidence="1">The sequence shown here is derived from an EMBL/GenBank/DDBJ whole genome shotgun (WGS) entry which is preliminary data.</text>
</comment>
<organism evidence="1 2">
    <name type="scientific">Paenibacillus segetis</name>
    <dbReference type="NCBI Taxonomy" id="1325360"/>
    <lineage>
        <taxon>Bacteria</taxon>
        <taxon>Bacillati</taxon>
        <taxon>Bacillota</taxon>
        <taxon>Bacilli</taxon>
        <taxon>Bacillales</taxon>
        <taxon>Paenibacillaceae</taxon>
        <taxon>Paenibacillus</taxon>
    </lineage>
</organism>
<dbReference type="SUPFAM" id="SSF49785">
    <property type="entry name" value="Galactose-binding domain-like"/>
    <property type="match status" value="1"/>
</dbReference>